<dbReference type="AlphaFoldDB" id="A0AA88DY00"/>
<keyword evidence="1" id="KW-0472">Membrane</keyword>
<dbReference type="Proteomes" id="UP001187192">
    <property type="component" value="Unassembled WGS sequence"/>
</dbReference>
<evidence type="ECO:0000313" key="2">
    <source>
        <dbReference type="EMBL" id="GMN63849.1"/>
    </source>
</evidence>
<reference evidence="2" key="1">
    <citation type="submission" date="2023-07" db="EMBL/GenBank/DDBJ databases">
        <title>draft genome sequence of fig (Ficus carica).</title>
        <authorList>
            <person name="Takahashi T."/>
            <person name="Nishimura K."/>
        </authorList>
    </citation>
    <scope>NUCLEOTIDE SEQUENCE</scope>
</reference>
<name>A0AA88DY00_FICCA</name>
<protein>
    <submittedName>
        <fullName evidence="2">Uncharacterized protein</fullName>
    </submittedName>
</protein>
<dbReference type="EMBL" id="BTGU01000160">
    <property type="protein sequence ID" value="GMN63849.1"/>
    <property type="molecule type" value="Genomic_DNA"/>
</dbReference>
<keyword evidence="3" id="KW-1185">Reference proteome</keyword>
<organism evidence="2 3">
    <name type="scientific">Ficus carica</name>
    <name type="common">Common fig</name>
    <dbReference type="NCBI Taxonomy" id="3494"/>
    <lineage>
        <taxon>Eukaryota</taxon>
        <taxon>Viridiplantae</taxon>
        <taxon>Streptophyta</taxon>
        <taxon>Embryophyta</taxon>
        <taxon>Tracheophyta</taxon>
        <taxon>Spermatophyta</taxon>
        <taxon>Magnoliopsida</taxon>
        <taxon>eudicotyledons</taxon>
        <taxon>Gunneridae</taxon>
        <taxon>Pentapetalae</taxon>
        <taxon>rosids</taxon>
        <taxon>fabids</taxon>
        <taxon>Rosales</taxon>
        <taxon>Moraceae</taxon>
        <taxon>Ficeae</taxon>
        <taxon>Ficus</taxon>
    </lineage>
</organism>
<feature type="transmembrane region" description="Helical" evidence="1">
    <location>
        <begin position="88"/>
        <end position="117"/>
    </location>
</feature>
<evidence type="ECO:0000313" key="3">
    <source>
        <dbReference type="Proteomes" id="UP001187192"/>
    </source>
</evidence>
<keyword evidence="1" id="KW-1133">Transmembrane helix</keyword>
<sequence>MWAIDSAADGNRDHADSEPLGFWARSAHGFDANWAFVADGEPLGERRTVVVVMDIRKARSLKSESEELIVTFFSYEAGGAMERGGDCLIIFIVSVLLWVLVLLNTCLCGVCSGLYVINDWLSTDWMISSIEVVLSKRALHMLHYEILEEFKEFSGYWVSTYVPLTELY</sequence>
<gene>
    <name evidence="2" type="ORF">TIFTF001_032892</name>
</gene>
<proteinExistence type="predicted"/>
<evidence type="ECO:0000256" key="1">
    <source>
        <dbReference type="SAM" id="Phobius"/>
    </source>
</evidence>
<keyword evidence="1" id="KW-0812">Transmembrane</keyword>
<accession>A0AA88DY00</accession>
<comment type="caution">
    <text evidence="2">The sequence shown here is derived from an EMBL/GenBank/DDBJ whole genome shotgun (WGS) entry which is preliminary data.</text>
</comment>